<name>A0A0A9CHM2_ARUDO</name>
<organism evidence="1">
    <name type="scientific">Arundo donax</name>
    <name type="common">Giant reed</name>
    <name type="synonym">Donax arundinaceus</name>
    <dbReference type="NCBI Taxonomy" id="35708"/>
    <lineage>
        <taxon>Eukaryota</taxon>
        <taxon>Viridiplantae</taxon>
        <taxon>Streptophyta</taxon>
        <taxon>Embryophyta</taxon>
        <taxon>Tracheophyta</taxon>
        <taxon>Spermatophyta</taxon>
        <taxon>Magnoliopsida</taxon>
        <taxon>Liliopsida</taxon>
        <taxon>Poales</taxon>
        <taxon>Poaceae</taxon>
        <taxon>PACMAD clade</taxon>
        <taxon>Arundinoideae</taxon>
        <taxon>Arundineae</taxon>
        <taxon>Arundo</taxon>
    </lineage>
</organism>
<sequence>MGGPRVCLGTLNKQGRYLTWHYYLPKQLLRILGRRSLFFIFGMLRWR</sequence>
<reference evidence="1" key="1">
    <citation type="submission" date="2014-09" db="EMBL/GenBank/DDBJ databases">
        <authorList>
            <person name="Magalhaes I.L.F."/>
            <person name="Oliveira U."/>
            <person name="Santos F.R."/>
            <person name="Vidigal T.H.D.A."/>
            <person name="Brescovit A.D."/>
            <person name="Santos A.J."/>
        </authorList>
    </citation>
    <scope>NUCLEOTIDE SEQUENCE</scope>
    <source>
        <tissue evidence="1">Shoot tissue taken approximately 20 cm above the soil surface</tissue>
    </source>
</reference>
<proteinExistence type="predicted"/>
<dbReference type="AlphaFoldDB" id="A0A0A9CHM2"/>
<accession>A0A0A9CHM2</accession>
<evidence type="ECO:0000313" key="1">
    <source>
        <dbReference type="EMBL" id="JAD75799.1"/>
    </source>
</evidence>
<reference evidence="1" key="2">
    <citation type="journal article" date="2015" name="Data Brief">
        <title>Shoot transcriptome of the giant reed, Arundo donax.</title>
        <authorList>
            <person name="Barrero R.A."/>
            <person name="Guerrero F.D."/>
            <person name="Moolhuijzen P."/>
            <person name="Goolsby J.A."/>
            <person name="Tidwell J."/>
            <person name="Bellgard S.E."/>
            <person name="Bellgard M.I."/>
        </authorList>
    </citation>
    <scope>NUCLEOTIDE SEQUENCE</scope>
    <source>
        <tissue evidence="1">Shoot tissue taken approximately 20 cm above the soil surface</tissue>
    </source>
</reference>
<protein>
    <submittedName>
        <fullName evidence="1">Uncharacterized protein</fullName>
    </submittedName>
</protein>
<dbReference type="EMBL" id="GBRH01222096">
    <property type="protein sequence ID" value="JAD75799.1"/>
    <property type="molecule type" value="Transcribed_RNA"/>
</dbReference>